<accession>A0ABP5FEW3</accession>
<reference evidence="3" key="1">
    <citation type="journal article" date="2019" name="Int. J. Syst. Evol. Microbiol.">
        <title>The Global Catalogue of Microorganisms (GCM) 10K type strain sequencing project: providing services to taxonomists for standard genome sequencing and annotation.</title>
        <authorList>
            <consortium name="The Broad Institute Genomics Platform"/>
            <consortium name="The Broad Institute Genome Sequencing Center for Infectious Disease"/>
            <person name="Wu L."/>
            <person name="Ma J."/>
        </authorList>
    </citation>
    <scope>NUCLEOTIDE SEQUENCE [LARGE SCALE GENOMIC DNA]</scope>
    <source>
        <strain evidence="3">JCM 14283</strain>
    </source>
</reference>
<evidence type="ECO:0000313" key="2">
    <source>
        <dbReference type="EMBL" id="GAA2022861.1"/>
    </source>
</evidence>
<dbReference type="EMBL" id="BAAANB010000002">
    <property type="protein sequence ID" value="GAA2022861.1"/>
    <property type="molecule type" value="Genomic_DNA"/>
</dbReference>
<gene>
    <name evidence="2" type="ORF">GCM10009740_09930</name>
</gene>
<sequence>MLEVETENVAQSDDDRREDGETQTCDQASDHVHLTVKAPVSVDACKLPVSMQTNRGHVRQTARTPQLCPKRDLVDTTTG</sequence>
<dbReference type="Proteomes" id="UP001501285">
    <property type="component" value="Unassembled WGS sequence"/>
</dbReference>
<feature type="region of interest" description="Disordered" evidence="1">
    <location>
        <begin position="53"/>
        <end position="79"/>
    </location>
</feature>
<proteinExistence type="predicted"/>
<protein>
    <submittedName>
        <fullName evidence="2">Uncharacterized protein</fullName>
    </submittedName>
</protein>
<keyword evidence="3" id="KW-1185">Reference proteome</keyword>
<comment type="caution">
    <text evidence="2">The sequence shown here is derived from an EMBL/GenBank/DDBJ whole genome shotgun (WGS) entry which is preliminary data.</text>
</comment>
<organism evidence="2 3">
    <name type="scientific">Terrabacter terrae</name>
    <dbReference type="NCBI Taxonomy" id="318434"/>
    <lineage>
        <taxon>Bacteria</taxon>
        <taxon>Bacillati</taxon>
        <taxon>Actinomycetota</taxon>
        <taxon>Actinomycetes</taxon>
        <taxon>Micrococcales</taxon>
        <taxon>Intrasporangiaceae</taxon>
        <taxon>Terrabacter</taxon>
    </lineage>
</organism>
<name>A0ABP5FEW3_9MICO</name>
<feature type="region of interest" description="Disordered" evidence="1">
    <location>
        <begin position="1"/>
        <end position="27"/>
    </location>
</feature>
<evidence type="ECO:0000256" key="1">
    <source>
        <dbReference type="SAM" id="MobiDB-lite"/>
    </source>
</evidence>
<feature type="compositionally biased region" description="Basic and acidic residues" evidence="1">
    <location>
        <begin position="69"/>
        <end position="79"/>
    </location>
</feature>
<evidence type="ECO:0000313" key="3">
    <source>
        <dbReference type="Proteomes" id="UP001501285"/>
    </source>
</evidence>